<sequence length="107" mass="12027">MGKLFAITSSGKTEKSFLDLRFGKCLNVVIFDPEKNTFSIQENPCLDAEHTGVKLVEYLKEQGVTTIITGEVGPMVSQKLENEKIQLVLLPEERIKIEEVMDRITGK</sequence>
<proteinExistence type="predicted"/>
<dbReference type="InterPro" id="IPR036105">
    <property type="entry name" value="DiNase_FeMo-co_biosyn_sf"/>
</dbReference>
<dbReference type="OrthoDB" id="9807451at2"/>
<evidence type="ECO:0000313" key="3">
    <source>
        <dbReference type="Proteomes" id="UP000265926"/>
    </source>
</evidence>
<protein>
    <recommendedName>
        <fullName evidence="1">Dinitrogenase iron-molybdenum cofactor biosynthesis domain-containing protein</fullName>
    </recommendedName>
</protein>
<name>A0A399T208_9BACT</name>
<dbReference type="Pfam" id="PF02579">
    <property type="entry name" value="Nitro_FeMo-Co"/>
    <property type="match status" value="1"/>
</dbReference>
<dbReference type="PANTHER" id="PTHR42983:SF1">
    <property type="entry name" value="IRON-MOLYBDENUM PROTEIN"/>
    <property type="match status" value="1"/>
</dbReference>
<dbReference type="RefSeq" id="WP_119436955.1">
    <property type="nucleotide sequence ID" value="NZ_QWGR01000003.1"/>
</dbReference>
<evidence type="ECO:0000259" key="1">
    <source>
        <dbReference type="Pfam" id="PF02579"/>
    </source>
</evidence>
<organism evidence="2 3">
    <name type="scientific">Maribellus luteus</name>
    <dbReference type="NCBI Taxonomy" id="2305463"/>
    <lineage>
        <taxon>Bacteria</taxon>
        <taxon>Pseudomonadati</taxon>
        <taxon>Bacteroidota</taxon>
        <taxon>Bacteroidia</taxon>
        <taxon>Marinilabiliales</taxon>
        <taxon>Prolixibacteraceae</taxon>
        <taxon>Maribellus</taxon>
    </lineage>
</organism>
<dbReference type="SUPFAM" id="SSF53146">
    <property type="entry name" value="Nitrogenase accessory factor-like"/>
    <property type="match status" value="1"/>
</dbReference>
<keyword evidence="3" id="KW-1185">Reference proteome</keyword>
<feature type="domain" description="Dinitrogenase iron-molybdenum cofactor biosynthesis" evidence="1">
    <location>
        <begin position="16"/>
        <end position="103"/>
    </location>
</feature>
<reference evidence="2 3" key="1">
    <citation type="submission" date="2018-08" db="EMBL/GenBank/DDBJ databases">
        <title>Pallidiluteibacterium maritimus gen. nov., sp. nov., isolated from coastal sediment.</title>
        <authorList>
            <person name="Zhou L.Y."/>
        </authorList>
    </citation>
    <scope>NUCLEOTIDE SEQUENCE [LARGE SCALE GENOMIC DNA]</scope>
    <source>
        <strain evidence="2 3">XSD2</strain>
    </source>
</reference>
<dbReference type="EMBL" id="QWGR01000003">
    <property type="protein sequence ID" value="RIJ49069.1"/>
    <property type="molecule type" value="Genomic_DNA"/>
</dbReference>
<comment type="caution">
    <text evidence="2">The sequence shown here is derived from an EMBL/GenBank/DDBJ whole genome shotgun (WGS) entry which is preliminary data.</text>
</comment>
<evidence type="ECO:0000313" key="2">
    <source>
        <dbReference type="EMBL" id="RIJ49069.1"/>
    </source>
</evidence>
<dbReference type="Proteomes" id="UP000265926">
    <property type="component" value="Unassembled WGS sequence"/>
</dbReference>
<dbReference type="Gene3D" id="3.30.420.130">
    <property type="entry name" value="Dinitrogenase iron-molybdenum cofactor biosynthesis domain"/>
    <property type="match status" value="1"/>
</dbReference>
<gene>
    <name evidence="2" type="ORF">D1614_05740</name>
</gene>
<dbReference type="PANTHER" id="PTHR42983">
    <property type="entry name" value="DINITROGENASE IRON-MOLYBDENUM COFACTOR PROTEIN-RELATED"/>
    <property type="match status" value="1"/>
</dbReference>
<dbReference type="InterPro" id="IPR003731">
    <property type="entry name" value="Di-Nase_FeMo-co_biosynth"/>
</dbReference>
<accession>A0A399T208</accession>
<dbReference type="AlphaFoldDB" id="A0A399T208"/>